<evidence type="ECO:0000256" key="1">
    <source>
        <dbReference type="SAM" id="SignalP"/>
    </source>
</evidence>
<accession>A0A4Q0IAK2</accession>
<sequence>MKKFKLLTSVSLVLCLVFQLAGFHVPPFGITDVYAASSGIVDGNDTSIYYAGNWSEVSNQNYYNGSTKVSSRLADFVYFTFTGTEFTWIGTKGNNMGIARIHVDNITQPIVDLYSPTQLYQQELFKITGLPYGEHEVLIDVIGNKNPSSSGYNVDIDAFKFGGMPISQVNNGFLVVVASGLYNISSVKTAIDAYVDDTINIENYNTKLITVNTVPDATADYICETPSKLKTVIKDHYDKGYVGFVLIGSSPYIPTPYVVANGDGAGSVYPSDLFYADMDDWGQQDSYGRYSEATVGNLYKYAPEMFYGRISAAGSTNGSLYAEAIKVIDYLNKLHDFRINQGNLTPEQNSRSLVLKDDDWSMFKENNTMSNLGTEMYTVYDNSLSSSETLVSELQRGYKFIYECFHSSNIKHYIDEYSNDQCYTDTSFDYNVVRSINPKVNYINLFNCSSCKNIDSNDNPMDNLGEAYLLTAIM</sequence>
<dbReference type="Pfam" id="PF01364">
    <property type="entry name" value="Peptidase_C25"/>
    <property type="match status" value="1"/>
</dbReference>
<dbReference type="GO" id="GO:0008234">
    <property type="term" value="F:cysteine-type peptidase activity"/>
    <property type="evidence" value="ECO:0007669"/>
    <property type="project" value="InterPro"/>
</dbReference>
<dbReference type="EMBL" id="RLII01000002">
    <property type="protein sequence ID" value="RXE60092.1"/>
    <property type="molecule type" value="Genomic_DNA"/>
</dbReference>
<comment type="caution">
    <text evidence="3">The sequence shown here is derived from an EMBL/GenBank/DDBJ whole genome shotgun (WGS) entry which is preliminary data.</text>
</comment>
<name>A0A4Q0IAK2_9FIRM</name>
<dbReference type="Proteomes" id="UP000289166">
    <property type="component" value="Unassembled WGS sequence"/>
</dbReference>
<dbReference type="GO" id="GO:0006508">
    <property type="term" value="P:proteolysis"/>
    <property type="evidence" value="ECO:0007669"/>
    <property type="project" value="InterPro"/>
</dbReference>
<dbReference type="OrthoDB" id="1736157at2"/>
<dbReference type="InterPro" id="IPR029031">
    <property type="entry name" value="Gingipain_N_sf"/>
</dbReference>
<evidence type="ECO:0000313" key="4">
    <source>
        <dbReference type="Proteomes" id="UP000289166"/>
    </source>
</evidence>
<dbReference type="Gene3D" id="2.60.120.260">
    <property type="entry name" value="Galactose-binding domain-like"/>
    <property type="match status" value="1"/>
</dbReference>
<protein>
    <recommendedName>
        <fullName evidence="2">Gingipain domain-containing protein</fullName>
    </recommendedName>
</protein>
<gene>
    <name evidence="3" type="ORF">EFD62_02325</name>
</gene>
<dbReference type="RefSeq" id="WP_069193803.1">
    <property type="nucleotide sequence ID" value="NZ_RLII01000002.1"/>
</dbReference>
<evidence type="ECO:0000259" key="2">
    <source>
        <dbReference type="Pfam" id="PF01364"/>
    </source>
</evidence>
<organism evidence="3 4">
    <name type="scientific">Acetivibrio mesophilus</name>
    <dbReference type="NCBI Taxonomy" id="2487273"/>
    <lineage>
        <taxon>Bacteria</taxon>
        <taxon>Bacillati</taxon>
        <taxon>Bacillota</taxon>
        <taxon>Clostridia</taxon>
        <taxon>Eubacteriales</taxon>
        <taxon>Oscillospiraceae</taxon>
        <taxon>Acetivibrio</taxon>
    </lineage>
</organism>
<evidence type="ECO:0000313" key="3">
    <source>
        <dbReference type="EMBL" id="RXE60092.1"/>
    </source>
</evidence>
<dbReference type="InterPro" id="IPR001769">
    <property type="entry name" value="Gingipain"/>
</dbReference>
<proteinExistence type="predicted"/>
<feature type="signal peptide" evidence="1">
    <location>
        <begin position="1"/>
        <end position="21"/>
    </location>
</feature>
<reference evidence="4" key="1">
    <citation type="submission" date="2018-11" db="EMBL/GenBank/DDBJ databases">
        <title>Genome sequencing of a novel mesophilic and cellulolytic organism within the genus Hungateiclostridium.</title>
        <authorList>
            <person name="Rettenmaier R."/>
            <person name="Liebl W."/>
            <person name="Zverlov V."/>
        </authorList>
    </citation>
    <scope>NUCLEOTIDE SEQUENCE [LARGE SCALE GENOMIC DNA]</scope>
    <source>
        <strain evidence="4">N2K1</strain>
    </source>
</reference>
<feature type="chain" id="PRO_5038940520" description="Gingipain domain-containing protein" evidence="1">
    <location>
        <begin position="22"/>
        <end position="474"/>
    </location>
</feature>
<keyword evidence="4" id="KW-1185">Reference proteome</keyword>
<feature type="domain" description="Gingipain" evidence="2">
    <location>
        <begin position="200"/>
        <end position="398"/>
    </location>
</feature>
<dbReference type="AlphaFoldDB" id="A0A4Q0IAK2"/>
<keyword evidence="1" id="KW-0732">Signal</keyword>
<dbReference type="Gene3D" id="3.40.50.10390">
    <property type="entry name" value="Gingipain r, domain 1"/>
    <property type="match status" value="1"/>
</dbReference>